<gene>
    <name evidence="1" type="ORF">Shyd_38570</name>
</gene>
<organism evidence="1 2">
    <name type="scientific">Streptomyces hydrogenans</name>
    <dbReference type="NCBI Taxonomy" id="1873719"/>
    <lineage>
        <taxon>Bacteria</taxon>
        <taxon>Bacillati</taxon>
        <taxon>Actinomycetota</taxon>
        <taxon>Actinomycetes</taxon>
        <taxon>Kitasatosporales</taxon>
        <taxon>Streptomycetaceae</taxon>
        <taxon>Streptomyces</taxon>
    </lineage>
</organism>
<accession>A0ABQ3PBT3</accession>
<dbReference type="RefSeq" id="WP_376304397.1">
    <property type="nucleotide sequence ID" value="NZ_JBHJQZ010000054.1"/>
</dbReference>
<dbReference type="Proteomes" id="UP001052739">
    <property type="component" value="Unassembled WGS sequence"/>
</dbReference>
<evidence type="ECO:0000313" key="1">
    <source>
        <dbReference type="EMBL" id="GHI22486.1"/>
    </source>
</evidence>
<name>A0ABQ3PBT3_9ACTN</name>
<evidence type="ECO:0000313" key="2">
    <source>
        <dbReference type="Proteomes" id="UP001052739"/>
    </source>
</evidence>
<keyword evidence="2" id="KW-1185">Reference proteome</keyword>
<comment type="caution">
    <text evidence="1">The sequence shown here is derived from an EMBL/GenBank/DDBJ whole genome shotgun (WGS) entry which is preliminary data.</text>
</comment>
<reference evidence="1" key="1">
    <citation type="submission" date="2024-05" db="EMBL/GenBank/DDBJ databases">
        <title>Whole genome shotgun sequence of Streptomyces hydrogenans NBRC 13475.</title>
        <authorList>
            <person name="Komaki H."/>
            <person name="Tamura T."/>
        </authorList>
    </citation>
    <scope>NUCLEOTIDE SEQUENCE</scope>
    <source>
        <strain evidence="1">NBRC 13475</strain>
    </source>
</reference>
<protein>
    <submittedName>
        <fullName evidence="1">Uncharacterized protein</fullName>
    </submittedName>
</protein>
<proteinExistence type="predicted"/>
<sequence length="68" mass="7275">MASSVTFLPGHYTPAAGEYVCDCVEGHSWRIDLVGHLFPPFPPNCSARTWQAARAAGAPDPLPGRPQV</sequence>
<dbReference type="EMBL" id="BNDW01000019">
    <property type="protein sequence ID" value="GHI22486.1"/>
    <property type="molecule type" value="Genomic_DNA"/>
</dbReference>